<dbReference type="InParanoid" id="A0A2P5DMY7"/>
<gene>
    <name evidence="1" type="ORF">TorRG33x02_246730</name>
</gene>
<sequence length="62" mass="7248">MLLNKFVIGWVQISLYMYGRVLESWVPARVDRAMLSHLSWVIKQALIIPNFILWLVDVGYAL</sequence>
<dbReference type="EMBL" id="JXTC01000260">
    <property type="protein sequence ID" value="PON74637.1"/>
    <property type="molecule type" value="Genomic_DNA"/>
</dbReference>
<proteinExistence type="predicted"/>
<dbReference type="AlphaFoldDB" id="A0A2P5DMY7"/>
<keyword evidence="2" id="KW-1185">Reference proteome</keyword>
<organism evidence="1 2">
    <name type="scientific">Trema orientale</name>
    <name type="common">Charcoal tree</name>
    <name type="synonym">Celtis orientalis</name>
    <dbReference type="NCBI Taxonomy" id="63057"/>
    <lineage>
        <taxon>Eukaryota</taxon>
        <taxon>Viridiplantae</taxon>
        <taxon>Streptophyta</taxon>
        <taxon>Embryophyta</taxon>
        <taxon>Tracheophyta</taxon>
        <taxon>Spermatophyta</taxon>
        <taxon>Magnoliopsida</taxon>
        <taxon>eudicotyledons</taxon>
        <taxon>Gunneridae</taxon>
        <taxon>Pentapetalae</taxon>
        <taxon>rosids</taxon>
        <taxon>fabids</taxon>
        <taxon>Rosales</taxon>
        <taxon>Cannabaceae</taxon>
        <taxon>Trema</taxon>
    </lineage>
</organism>
<evidence type="ECO:0000313" key="2">
    <source>
        <dbReference type="Proteomes" id="UP000237000"/>
    </source>
</evidence>
<name>A0A2P5DMY7_TREOI</name>
<protein>
    <submittedName>
        <fullName evidence="1">Uncharacterized protein</fullName>
    </submittedName>
</protein>
<evidence type="ECO:0000313" key="1">
    <source>
        <dbReference type="EMBL" id="PON74637.1"/>
    </source>
</evidence>
<reference evidence="2" key="1">
    <citation type="submission" date="2016-06" db="EMBL/GenBank/DDBJ databases">
        <title>Parallel loss of symbiosis genes in relatives of nitrogen-fixing non-legume Parasponia.</title>
        <authorList>
            <person name="Van Velzen R."/>
            <person name="Holmer R."/>
            <person name="Bu F."/>
            <person name="Rutten L."/>
            <person name="Van Zeijl A."/>
            <person name="Liu W."/>
            <person name="Santuari L."/>
            <person name="Cao Q."/>
            <person name="Sharma T."/>
            <person name="Shen D."/>
            <person name="Roswanjaya Y."/>
            <person name="Wardhani T."/>
            <person name="Kalhor M.S."/>
            <person name="Jansen J."/>
            <person name="Van den Hoogen J."/>
            <person name="Gungor B."/>
            <person name="Hartog M."/>
            <person name="Hontelez J."/>
            <person name="Verver J."/>
            <person name="Yang W.-C."/>
            <person name="Schijlen E."/>
            <person name="Repin R."/>
            <person name="Schilthuizen M."/>
            <person name="Schranz E."/>
            <person name="Heidstra R."/>
            <person name="Miyata K."/>
            <person name="Fedorova E."/>
            <person name="Kohlen W."/>
            <person name="Bisseling T."/>
            <person name="Smit S."/>
            <person name="Geurts R."/>
        </authorList>
    </citation>
    <scope>NUCLEOTIDE SEQUENCE [LARGE SCALE GENOMIC DNA]</scope>
    <source>
        <strain evidence="2">cv. RG33-2</strain>
    </source>
</reference>
<comment type="caution">
    <text evidence="1">The sequence shown here is derived from an EMBL/GenBank/DDBJ whole genome shotgun (WGS) entry which is preliminary data.</text>
</comment>
<accession>A0A2P5DMY7</accession>
<dbReference type="Proteomes" id="UP000237000">
    <property type="component" value="Unassembled WGS sequence"/>
</dbReference>